<evidence type="ECO:0000313" key="14">
    <source>
        <dbReference type="Proteomes" id="UP000694568"/>
    </source>
</evidence>
<evidence type="ECO:0000256" key="11">
    <source>
        <dbReference type="SAM" id="MobiDB-lite"/>
    </source>
</evidence>
<protein>
    <recommendedName>
        <fullName evidence="3 10">Mediator of RNA polymerase II transcription subunit 15</fullName>
    </recommendedName>
    <alternativeName>
        <fullName evidence="8 10">Mediator complex subunit 15</fullName>
    </alternativeName>
</protein>
<dbReference type="InterPro" id="IPR019087">
    <property type="entry name" value="Med15_N"/>
</dbReference>
<evidence type="ECO:0000256" key="7">
    <source>
        <dbReference type="ARBA" id="ARBA00023242"/>
    </source>
</evidence>
<keyword evidence="4 10" id="KW-0805">Transcription regulation</keyword>
<feature type="domain" description="Mediator of RNA polymerase II transcription subunit 15 N-terminal" evidence="12">
    <location>
        <begin position="7"/>
        <end position="73"/>
    </location>
</feature>
<dbReference type="PANTHER" id="PTHR31804:SF3">
    <property type="entry name" value="MEDIATOR OF RNA POLYMERASE II TRANSCRIPTION SUBUNIT 15"/>
    <property type="match status" value="1"/>
</dbReference>
<evidence type="ECO:0000256" key="1">
    <source>
        <dbReference type="ARBA" id="ARBA00004123"/>
    </source>
</evidence>
<evidence type="ECO:0000256" key="8">
    <source>
        <dbReference type="ARBA" id="ARBA00032016"/>
    </source>
</evidence>
<dbReference type="GO" id="GO:0005654">
    <property type="term" value="C:nucleoplasm"/>
    <property type="evidence" value="ECO:0007669"/>
    <property type="project" value="UniProtKB-ARBA"/>
</dbReference>
<dbReference type="Pfam" id="PF09606">
    <property type="entry name" value="Med15_N"/>
    <property type="match status" value="1"/>
</dbReference>
<comment type="similarity">
    <text evidence="2 10">Belongs to the Mediator complex subunit 15 family.</text>
</comment>
<evidence type="ECO:0000313" key="13">
    <source>
        <dbReference type="Ensembl" id="ENSSLUP00000012566.1"/>
    </source>
</evidence>
<dbReference type="FunFam" id="1.10.246.20:FF:000002">
    <property type="entry name" value="Mediator of RNA polymerase II transcription subunit 15"/>
    <property type="match status" value="1"/>
</dbReference>
<dbReference type="InterPro" id="IPR036529">
    <property type="entry name" value="KIX_dom_sf"/>
</dbReference>
<comment type="function">
    <text evidence="9">Component of the Mediator complex, a coactivator involved in the regulated transcription of nearly all RNA polymerase II-dependent genes. Mediator functions as a bridge to convey information from gene-specific regulatory proteins to the basal RNA polymerase II transcription machinery. Mediator is recruited to promoters by direct interactions with regulatory proteins and serves as a scaffold for the assembly of a functional preinitiation complex with RNA polymerase II and the general transcription factors. Required for cholesterol-dependent gene regulation. Positively regulates the Nodal signaling pathway.</text>
</comment>
<evidence type="ECO:0000256" key="5">
    <source>
        <dbReference type="ARBA" id="ARBA00023159"/>
    </source>
</evidence>
<evidence type="ECO:0000256" key="10">
    <source>
        <dbReference type="RuleBase" id="RU364148"/>
    </source>
</evidence>
<dbReference type="PANTHER" id="PTHR31804">
    <property type="entry name" value="MEDIATOR OF RNA POLYMERASE II TRANSCRIPTION SUBUNIT 15"/>
    <property type="match status" value="1"/>
</dbReference>
<dbReference type="Ensembl" id="ENSSLUT00000012994.1">
    <property type="protein sequence ID" value="ENSSLUP00000012566.1"/>
    <property type="gene ID" value="ENSSLUG00000005959.1"/>
</dbReference>
<evidence type="ECO:0000256" key="3">
    <source>
        <dbReference type="ARBA" id="ARBA00019613"/>
    </source>
</evidence>
<evidence type="ECO:0000256" key="2">
    <source>
        <dbReference type="ARBA" id="ARBA00009807"/>
    </source>
</evidence>
<dbReference type="GO" id="GO:0006355">
    <property type="term" value="P:regulation of DNA-templated transcription"/>
    <property type="evidence" value="ECO:0007669"/>
    <property type="project" value="InterPro"/>
</dbReference>
<organism evidence="13 14">
    <name type="scientific">Sander lucioperca</name>
    <name type="common">Pike-perch</name>
    <name type="synonym">Perca lucioperca</name>
    <dbReference type="NCBI Taxonomy" id="283035"/>
    <lineage>
        <taxon>Eukaryota</taxon>
        <taxon>Metazoa</taxon>
        <taxon>Chordata</taxon>
        <taxon>Craniata</taxon>
        <taxon>Vertebrata</taxon>
        <taxon>Euteleostomi</taxon>
        <taxon>Actinopterygii</taxon>
        <taxon>Neopterygii</taxon>
        <taxon>Teleostei</taxon>
        <taxon>Neoteleostei</taxon>
        <taxon>Acanthomorphata</taxon>
        <taxon>Eupercaria</taxon>
        <taxon>Perciformes</taxon>
        <taxon>Percoidei</taxon>
        <taxon>Percidae</taxon>
        <taxon>Luciopercinae</taxon>
        <taxon>Sander</taxon>
    </lineage>
</organism>
<keyword evidence="6 10" id="KW-0804">Transcription</keyword>
<keyword evidence="7 10" id="KW-0539">Nucleus</keyword>
<dbReference type="GeneTree" id="ENSGT00940000169602"/>
<comment type="subunit">
    <text evidence="10">Component of the Mediator complex.</text>
</comment>
<evidence type="ECO:0000256" key="6">
    <source>
        <dbReference type="ARBA" id="ARBA00023163"/>
    </source>
</evidence>
<reference evidence="13" key="2">
    <citation type="submission" date="2025-09" db="UniProtKB">
        <authorList>
            <consortium name="Ensembl"/>
        </authorList>
    </citation>
    <scope>IDENTIFICATION</scope>
</reference>
<sequence length="238" mass="26804">MEVPGQDSDWRSPQFRQKVVAQIEEAMRKAGTAHTKSSQDMENHVYVKAKSREEYLSLVARLIIHFRDIRKGGKVEGGDPMNALTNLTGVGGGPGAIGMGPRPTGAPVGGMGAMGQMQIGQHAMAGVAGNPQAIGGPGQMPMQQMVQAQQQSLQFQQFQQQQQQNAMQQQQQQHQQQNAMQQQLQQQQQQLLRVQQMQQQQHHQNQQLQQQHQNQQQQQQQQQAQNQQQQNQVYMLFP</sequence>
<dbReference type="GO" id="GO:0003712">
    <property type="term" value="F:transcription coregulator activity"/>
    <property type="evidence" value="ECO:0007669"/>
    <property type="project" value="InterPro"/>
</dbReference>
<evidence type="ECO:0000259" key="12">
    <source>
        <dbReference type="Pfam" id="PF09606"/>
    </source>
</evidence>
<comment type="subcellular location">
    <subcellularLocation>
        <location evidence="1 10">Nucleus</location>
    </subcellularLocation>
</comment>
<name>A0A8C9XQD0_SANLU</name>
<proteinExistence type="inferred from homology"/>
<dbReference type="Proteomes" id="UP000694568">
    <property type="component" value="Unplaced"/>
</dbReference>
<reference evidence="13" key="1">
    <citation type="submission" date="2025-08" db="UniProtKB">
        <authorList>
            <consortium name="Ensembl"/>
        </authorList>
    </citation>
    <scope>IDENTIFICATION</scope>
</reference>
<accession>A0A8C9XQD0</accession>
<dbReference type="AlphaFoldDB" id="A0A8C9XQD0"/>
<feature type="region of interest" description="Disordered" evidence="11">
    <location>
        <begin position="203"/>
        <end position="223"/>
    </location>
</feature>
<evidence type="ECO:0000256" key="9">
    <source>
        <dbReference type="ARBA" id="ARBA00054847"/>
    </source>
</evidence>
<dbReference type="Gene3D" id="1.10.246.20">
    <property type="entry name" value="Coactivator CBP, KIX domain"/>
    <property type="match status" value="1"/>
</dbReference>
<gene>
    <name evidence="10" type="primary">MED15</name>
</gene>
<evidence type="ECO:0000256" key="4">
    <source>
        <dbReference type="ARBA" id="ARBA00023015"/>
    </source>
</evidence>
<keyword evidence="5 10" id="KW-0010">Activator</keyword>
<keyword evidence="14" id="KW-1185">Reference proteome</keyword>